<dbReference type="Proteomes" id="UP000324479">
    <property type="component" value="Unassembled WGS sequence"/>
</dbReference>
<name>A0A5M6D3E0_9BACT</name>
<dbReference type="InterPro" id="IPR016024">
    <property type="entry name" value="ARM-type_fold"/>
</dbReference>
<feature type="repeat" description="TPR" evidence="2">
    <location>
        <begin position="618"/>
        <end position="651"/>
    </location>
</feature>
<feature type="domain" description="Cytochrome c-552/4" evidence="3">
    <location>
        <begin position="178"/>
        <end position="216"/>
    </location>
</feature>
<dbReference type="SUPFAM" id="SSF48695">
    <property type="entry name" value="Multiheme cytochromes"/>
    <property type="match status" value="1"/>
</dbReference>
<gene>
    <name evidence="4" type="ORF">FYK55_21660</name>
</gene>
<keyword evidence="2" id="KW-0802">TPR repeat</keyword>
<dbReference type="Gene3D" id="1.10.1130.10">
    <property type="entry name" value="Flavocytochrome C3, Chain A"/>
    <property type="match status" value="2"/>
</dbReference>
<keyword evidence="5" id="KW-1185">Reference proteome</keyword>
<dbReference type="InterPro" id="IPR011990">
    <property type="entry name" value="TPR-like_helical_dom_sf"/>
</dbReference>
<evidence type="ECO:0000256" key="1">
    <source>
        <dbReference type="ARBA" id="ARBA00022729"/>
    </source>
</evidence>
<dbReference type="PROSITE" id="PS50005">
    <property type="entry name" value="TPR"/>
    <property type="match status" value="2"/>
</dbReference>
<keyword evidence="1" id="KW-0732">Signal</keyword>
<dbReference type="SUPFAM" id="SSF48371">
    <property type="entry name" value="ARM repeat"/>
    <property type="match status" value="1"/>
</dbReference>
<dbReference type="CDD" id="cd08168">
    <property type="entry name" value="Cytochrom_C3"/>
    <property type="match status" value="2"/>
</dbReference>
<dbReference type="InterPro" id="IPR011989">
    <property type="entry name" value="ARM-like"/>
</dbReference>
<dbReference type="RefSeq" id="WP_150078712.1">
    <property type="nucleotide sequence ID" value="NZ_VWOX01000014.1"/>
</dbReference>
<accession>A0A5M6D3E0</accession>
<dbReference type="InterPro" id="IPR019734">
    <property type="entry name" value="TPR_rpt"/>
</dbReference>
<dbReference type="Pfam" id="PF13181">
    <property type="entry name" value="TPR_8"/>
    <property type="match status" value="2"/>
</dbReference>
<dbReference type="PANTHER" id="PTHR35038">
    <property type="entry name" value="DISSIMILATORY SULFITE REDUCTASE SIRA"/>
    <property type="match status" value="1"/>
</dbReference>
<dbReference type="EMBL" id="VWOX01000014">
    <property type="protein sequence ID" value="KAA5540239.1"/>
    <property type="molecule type" value="Genomic_DNA"/>
</dbReference>
<dbReference type="Gene3D" id="1.25.40.10">
    <property type="entry name" value="Tetratricopeptide repeat domain"/>
    <property type="match status" value="2"/>
</dbReference>
<dbReference type="SUPFAM" id="SSF48452">
    <property type="entry name" value="TPR-like"/>
    <property type="match status" value="1"/>
</dbReference>
<dbReference type="Gene3D" id="1.25.10.10">
    <property type="entry name" value="Leucine-rich Repeat Variant"/>
    <property type="match status" value="1"/>
</dbReference>
<protein>
    <recommendedName>
        <fullName evidence="3">Cytochrome c-552/4 domain-containing protein</fullName>
    </recommendedName>
</protein>
<feature type="domain" description="Cytochrome c-552/4" evidence="3">
    <location>
        <begin position="36"/>
        <end position="61"/>
    </location>
</feature>
<evidence type="ECO:0000313" key="4">
    <source>
        <dbReference type="EMBL" id="KAA5540239.1"/>
    </source>
</evidence>
<feature type="repeat" description="TPR" evidence="2">
    <location>
        <begin position="703"/>
        <end position="736"/>
    </location>
</feature>
<dbReference type="InterPro" id="IPR023155">
    <property type="entry name" value="Cyt_c-552/4"/>
</dbReference>
<evidence type="ECO:0000256" key="2">
    <source>
        <dbReference type="PROSITE-ProRule" id="PRU00339"/>
    </source>
</evidence>
<organism evidence="4 5">
    <name type="scientific">Roseiconus nitratireducens</name>
    <dbReference type="NCBI Taxonomy" id="2605748"/>
    <lineage>
        <taxon>Bacteria</taxon>
        <taxon>Pseudomonadati</taxon>
        <taxon>Planctomycetota</taxon>
        <taxon>Planctomycetia</taxon>
        <taxon>Pirellulales</taxon>
        <taxon>Pirellulaceae</taxon>
        <taxon>Roseiconus</taxon>
    </lineage>
</organism>
<evidence type="ECO:0000259" key="3">
    <source>
        <dbReference type="Pfam" id="PF13435"/>
    </source>
</evidence>
<proteinExistence type="predicted"/>
<dbReference type="AlphaFoldDB" id="A0A5M6D3E0"/>
<dbReference type="PANTHER" id="PTHR35038:SF8">
    <property type="entry name" value="C-TYPE POLYHEME CYTOCHROME OMCC"/>
    <property type="match status" value="1"/>
</dbReference>
<dbReference type="Pfam" id="PF13435">
    <property type="entry name" value="Cytochrome_C554"/>
    <property type="match status" value="2"/>
</dbReference>
<dbReference type="InterPro" id="IPR036280">
    <property type="entry name" value="Multihaem_cyt_sf"/>
</dbReference>
<reference evidence="4 5" key="1">
    <citation type="submission" date="2019-08" db="EMBL/GenBank/DDBJ databases">
        <authorList>
            <person name="Dhanesh K."/>
            <person name="Kumar G."/>
            <person name="Sasikala C."/>
            <person name="Venkata Ramana C."/>
        </authorList>
    </citation>
    <scope>NUCLEOTIDE SEQUENCE [LARGE SCALE GENOMIC DNA]</scope>
    <source>
        <strain evidence="4 5">JC645</strain>
    </source>
</reference>
<sequence length="754" mass="84552">MMFVGLVAVVAAGGVLADYWSAHPAGITPEFVGRDTCAQCHQQELAAFTGSDHDKAMDVATETTVLGDFNDVTFEHDGLTNRLYRDGDRFMVHTEGEDGTMQEFEVKYVFGVYPLQQFMVEFDRDQDTDDCEIARLQVLRISWDSRDNRWFYLRPPDVDDKLAADDPLHWTGIAQRWQTMCADCHSTNLKRNFDPVTATYHTTFSEIDVSCEACHGPGSLHVELANESSLFWDRRYGYGLAKLKGDDAEPQLQTCAPCHSRRSVIEGDFQPGPNYCDHYRLETLGESTYFPDGQIKDEVYVYGSFIQSKMYHKGIRCTDCHDPHSLKLKHPGNETCTSCHQHAAGKYDVPSHHHHAPGSEGAKCVNCHMPHTTYMEIDPRRDHSLRIPRPDLSVQLGTPNACSHCHVKDQLAKIQPERRDDFAAMEYSQWLQAADQDGSEELGQDGQTLDELIEQTDRWCDEACDRWYGADRQRPEHFAEILVPLRRGEPGAATDALEKLSIQDERFPAIARATTLEELARRPVPGLTTVAAQLAKDPLEEPLVRAAAAGALATATPGTAKSKLLPMLQDESRLVRTSAARALLSSGAFNELSSSERTRLEGALREVHEELMQASDRSGAHMSWAMMLEQLGRFGEAIESYQTAIRVEPKTTGPRSNLANLLEQLAPRVSPQEREALQNRASKLRQQELPLMARDAKLAPNLAEIQYRYGLALYLDGQNDEALAQLEKAQELEPENPQFATAVKLLREKMDEAP</sequence>
<dbReference type="InterPro" id="IPR051829">
    <property type="entry name" value="Multiheme_Cytochr_ET"/>
</dbReference>
<comment type="caution">
    <text evidence="4">The sequence shown here is derived from an EMBL/GenBank/DDBJ whole genome shotgun (WGS) entry which is preliminary data.</text>
</comment>
<dbReference type="SMART" id="SM00028">
    <property type="entry name" value="TPR"/>
    <property type="match status" value="2"/>
</dbReference>
<evidence type="ECO:0000313" key="5">
    <source>
        <dbReference type="Proteomes" id="UP000324479"/>
    </source>
</evidence>